<keyword evidence="2" id="KW-0067">ATP-binding</keyword>
<evidence type="ECO:0000256" key="1">
    <source>
        <dbReference type="ARBA" id="ARBA00022741"/>
    </source>
</evidence>
<evidence type="ECO:0000256" key="2">
    <source>
        <dbReference type="ARBA" id="ARBA00022840"/>
    </source>
</evidence>
<dbReference type="SUPFAM" id="SSF52540">
    <property type="entry name" value="P-loop containing nucleoside triphosphate hydrolases"/>
    <property type="match status" value="1"/>
</dbReference>
<dbReference type="GO" id="GO:0003677">
    <property type="term" value="F:DNA binding"/>
    <property type="evidence" value="ECO:0007669"/>
    <property type="project" value="InterPro"/>
</dbReference>
<dbReference type="SUPFAM" id="SSF48452">
    <property type="entry name" value="TPR-like"/>
    <property type="match status" value="1"/>
</dbReference>
<dbReference type="GO" id="GO:0005737">
    <property type="term" value="C:cytoplasm"/>
    <property type="evidence" value="ECO:0007669"/>
    <property type="project" value="TreeGrafter"/>
</dbReference>
<keyword evidence="1" id="KW-0547">Nucleotide-binding</keyword>
<dbReference type="EMBL" id="CP108318">
    <property type="protein sequence ID" value="WTW59206.1"/>
    <property type="molecule type" value="Genomic_DNA"/>
</dbReference>
<reference evidence="4" key="1">
    <citation type="submission" date="2022-10" db="EMBL/GenBank/DDBJ databases">
        <title>The complete genomes of actinobacterial strains from the NBC collection.</title>
        <authorList>
            <person name="Joergensen T.S."/>
            <person name="Alvarez Arevalo M."/>
            <person name="Sterndorff E.B."/>
            <person name="Faurdal D."/>
            <person name="Vuksanovic O."/>
            <person name="Mourched A.-S."/>
            <person name="Charusanti P."/>
            <person name="Shaw S."/>
            <person name="Blin K."/>
            <person name="Weber T."/>
        </authorList>
    </citation>
    <scope>NUCLEOTIDE SEQUENCE</scope>
    <source>
        <strain evidence="4">NBC_00003</strain>
    </source>
</reference>
<dbReference type="SUPFAM" id="SSF46894">
    <property type="entry name" value="C-terminal effector domain of the bipartite response regulators"/>
    <property type="match status" value="1"/>
</dbReference>
<feature type="domain" description="HTH luxR-type" evidence="3">
    <location>
        <begin position="878"/>
        <end position="943"/>
    </location>
</feature>
<dbReference type="Pfam" id="PF13191">
    <property type="entry name" value="AAA_16"/>
    <property type="match status" value="1"/>
</dbReference>
<dbReference type="InterPro" id="IPR000792">
    <property type="entry name" value="Tscrpt_reg_LuxR_C"/>
</dbReference>
<organism evidence="4">
    <name type="scientific">Streptomyces sp. NBC_00003</name>
    <dbReference type="NCBI Taxonomy" id="2903608"/>
    <lineage>
        <taxon>Bacteria</taxon>
        <taxon>Bacillati</taxon>
        <taxon>Actinomycetota</taxon>
        <taxon>Actinomycetes</taxon>
        <taxon>Kitasatosporales</taxon>
        <taxon>Streptomycetaceae</taxon>
        <taxon>Streptomyces</taxon>
    </lineage>
</organism>
<dbReference type="InterPro" id="IPR036388">
    <property type="entry name" value="WH-like_DNA-bd_sf"/>
</dbReference>
<dbReference type="GO" id="GO:0005524">
    <property type="term" value="F:ATP binding"/>
    <property type="evidence" value="ECO:0007669"/>
    <property type="project" value="UniProtKB-KW"/>
</dbReference>
<dbReference type="GO" id="GO:0004016">
    <property type="term" value="F:adenylate cyclase activity"/>
    <property type="evidence" value="ECO:0007669"/>
    <property type="project" value="TreeGrafter"/>
</dbReference>
<dbReference type="AlphaFoldDB" id="A0AAU2UVP6"/>
<dbReference type="InterPro" id="IPR041664">
    <property type="entry name" value="AAA_16"/>
</dbReference>
<dbReference type="InterPro" id="IPR011990">
    <property type="entry name" value="TPR-like_helical_dom_sf"/>
</dbReference>
<dbReference type="PRINTS" id="PR00038">
    <property type="entry name" value="HTHLUXR"/>
</dbReference>
<proteinExistence type="predicted"/>
<dbReference type="InterPro" id="IPR027417">
    <property type="entry name" value="P-loop_NTPase"/>
</dbReference>
<dbReference type="Gene3D" id="3.40.50.300">
    <property type="entry name" value="P-loop containing nucleotide triphosphate hydrolases"/>
    <property type="match status" value="1"/>
</dbReference>
<dbReference type="PANTHER" id="PTHR16305">
    <property type="entry name" value="TESTICULAR SOLUBLE ADENYLYL CYCLASE"/>
    <property type="match status" value="1"/>
</dbReference>
<evidence type="ECO:0000313" key="4">
    <source>
        <dbReference type="EMBL" id="WTW59206.1"/>
    </source>
</evidence>
<dbReference type="Pfam" id="PF00196">
    <property type="entry name" value="GerE"/>
    <property type="match status" value="1"/>
</dbReference>
<dbReference type="PANTHER" id="PTHR16305:SF35">
    <property type="entry name" value="TRANSCRIPTIONAL ACTIVATOR DOMAIN"/>
    <property type="match status" value="1"/>
</dbReference>
<dbReference type="Gene3D" id="1.25.40.10">
    <property type="entry name" value="Tetratricopeptide repeat domain"/>
    <property type="match status" value="1"/>
</dbReference>
<dbReference type="InterPro" id="IPR016032">
    <property type="entry name" value="Sig_transdc_resp-reg_C-effctor"/>
</dbReference>
<dbReference type="CDD" id="cd06170">
    <property type="entry name" value="LuxR_C_like"/>
    <property type="match status" value="1"/>
</dbReference>
<dbReference type="Gene3D" id="1.10.10.10">
    <property type="entry name" value="Winged helix-like DNA-binding domain superfamily/Winged helix DNA-binding domain"/>
    <property type="match status" value="1"/>
</dbReference>
<dbReference type="PROSITE" id="PS50043">
    <property type="entry name" value="HTH_LUXR_2"/>
    <property type="match status" value="1"/>
</dbReference>
<dbReference type="GO" id="GO:0006355">
    <property type="term" value="P:regulation of DNA-templated transcription"/>
    <property type="evidence" value="ECO:0007669"/>
    <property type="project" value="InterPro"/>
</dbReference>
<gene>
    <name evidence="4" type="ORF">OG549_00245</name>
</gene>
<sequence length="948" mass="99884">MERERPPFIGRSAELGALQELLSAAVDGHASVVLLTGEVGIGKTSLLDQVVAAAAGRGITVGRARGAALEREFAFGVARQLFGGLLAETDDLQRDALVDAAGHPATVVLRDGGFDAQPSAPASFATHHALYRLMGSLADQTPLLLAVDDAHLADAPSLRFLSYAVQRFAALPIVLVLCTTEGEQLHAEEPLQDLAASARPIHLAALEPGEVGHLVRWAMGGSADDDLALACCEVTGGNPFLLAELLRTLEQRGGHRAEITAPSVRGLGSPVVAERLRSRFRSCPDAAALAYAVAVLGDRAEFGLASNLAGLDLAAAAHALDTLAGMKVLQNTYPLAFIHSFVRNAVLESAPAGARIATHARAAQLLREASAPAEQIAAHLLHAGSVVLPWAVDVLRRAAQLAEARGAPDAAVTYLQHALHQPLAAQQHAAVLCELGSAELAFTPTTGIARLRSALDGAADAHEAARVALSLVPALCMVSAHEEAVDVADAVLAGLDPDDCDLTWALGSMAMASQFLRMETVADAHTRIERLATEVPDRPDLQRSRLAFLAAIKGWHGESREEVVRFTRQALAGADPLFFRPPGYYALYALARTDDSGAIEECYAVGDRIARECGSPRAGAVMAVAHGLQSFASGNLAEAARRFSAALQTFEACGTVLETDTDAMPCIAWLVDVLVAAGRVDEAGELLSRCGLLTSTLPELLHHNFVLCARGGLRIAQGDLHGAIEDLEECGRRAAAWQLRNPAALPWRSRAAAAYTALGRHEHARELAEDELRDARRWGTSRAIGVALHALGTAAGGDEGAQLLAEAVPALEASPSRLALAAALLDCGTLAQAQGRPEAARTALRRSADLARECGAEPVAARAEEHLAQLAPNPREMRGPAPHGLTRQEHRVALMAKHGLTNRQIAEQLCVTLRAVEFHLSGVYRKLGVKRDGLAAMLLPDSRSLSAA</sequence>
<name>A0AAU2UVP6_9ACTN</name>
<evidence type="ECO:0000259" key="3">
    <source>
        <dbReference type="PROSITE" id="PS50043"/>
    </source>
</evidence>
<protein>
    <submittedName>
        <fullName evidence="4">AAA family ATPase</fullName>
    </submittedName>
</protein>
<dbReference type="SMART" id="SM00421">
    <property type="entry name" value="HTH_LUXR"/>
    <property type="match status" value="1"/>
</dbReference>
<accession>A0AAU2UVP6</accession>